<comment type="caution">
    <text evidence="8">The sequence shown here is derived from an EMBL/GenBank/DDBJ whole genome shotgun (WGS) entry which is preliminary data.</text>
</comment>
<dbReference type="InterPro" id="IPR055414">
    <property type="entry name" value="LRR_R13L4/SHOC2-like"/>
</dbReference>
<dbReference type="PANTHER" id="PTHR48051:SF1">
    <property type="entry name" value="RAS SUPPRESSOR PROTEIN 1"/>
    <property type="match status" value="1"/>
</dbReference>
<dbReference type="PRINTS" id="PR01374">
    <property type="entry name" value="TONBPROTEIN"/>
</dbReference>
<dbReference type="Gene3D" id="3.80.10.10">
    <property type="entry name" value="Ribonuclease Inhibitor"/>
    <property type="match status" value="2"/>
</dbReference>
<keyword evidence="2" id="KW-0433">Leucine-rich repeat</keyword>
<sequence>MNFILTLFLLAIPVLSHSQERIIKAHILDSQTKQPVKAASITKAGSTDRVMSDSKGQFTIPITESDKLIIAHISYTTSEIPLPEQDAFSVLVERKYVKLNPLNLDTFLSDSPRFSILEKEGINIQPNFARYNGGWQEFYTDLGEKILSTSKFRDVDSAFRVKVQFAIAESGKLEVISVEENPIIEKVFLKQSLLGLDEWIPASQNNINVPQFFQLNIIKNEEIFAMVEDPPSPIGGMKSFYQYVQKNLQYPHRARTLGIEGKVFVQFVVDEKGKLTEVQAVKGIGGGCDEEVVRLIKECPDWIPGYQDGVPVKVRMIIPITFELDSNSSIGQVPLHSFLRVRVRYPLAARKSGVEGTLYAIFEIDRSSKKIVNIEILNDIGADCGTEVKRVLNDFKILRFDELKPNMKYILPVTFGLEDLPEHRKQIELPEGKLLDEVAVIARGVDRSLRNSDGNFVPKRNPQFLSVEEAVVSNKSILKLSLVNRKLKELSPQIKELKSLVFLDLENNNLSSLPREITQLKKLEELYIPNNQLTNLPENFSNLTSLEIIGLAQNRLDKFPKQLLTLKNLEVLDLGGNNITVIPSEIYAMKNLKLLVLSDNKIKELPSEIYQLKKLEKLYLSGTLITKEKAKEIQSRLKKAEVILD</sequence>
<name>A0ABT8KI45_9BACT</name>
<evidence type="ECO:0000256" key="6">
    <source>
        <dbReference type="ARBA" id="ARBA00023136"/>
    </source>
</evidence>
<organism evidence="8 9">
    <name type="scientific">Splendidivirga corallicola</name>
    <dbReference type="NCBI Taxonomy" id="3051826"/>
    <lineage>
        <taxon>Bacteria</taxon>
        <taxon>Pseudomonadati</taxon>
        <taxon>Bacteroidota</taxon>
        <taxon>Cytophagia</taxon>
        <taxon>Cytophagales</taxon>
        <taxon>Splendidivirgaceae</taxon>
        <taxon>Splendidivirga</taxon>
    </lineage>
</organism>
<dbReference type="Gene3D" id="3.30.1150.10">
    <property type="match status" value="2"/>
</dbReference>
<evidence type="ECO:0000256" key="3">
    <source>
        <dbReference type="ARBA" id="ARBA00022692"/>
    </source>
</evidence>
<proteinExistence type="predicted"/>
<evidence type="ECO:0000259" key="7">
    <source>
        <dbReference type="PROSITE" id="PS52015"/>
    </source>
</evidence>
<dbReference type="SMART" id="SM00364">
    <property type="entry name" value="LRR_BAC"/>
    <property type="match status" value="4"/>
</dbReference>
<dbReference type="SUPFAM" id="SSF52047">
    <property type="entry name" value="RNI-like"/>
    <property type="match status" value="1"/>
</dbReference>
<dbReference type="InterPro" id="IPR032675">
    <property type="entry name" value="LRR_dom_sf"/>
</dbReference>
<accession>A0ABT8KI45</accession>
<reference evidence="8" key="1">
    <citation type="submission" date="2023-06" db="EMBL/GenBank/DDBJ databases">
        <title>Genomic of Parafulvivirga corallium.</title>
        <authorList>
            <person name="Wang G."/>
        </authorList>
    </citation>
    <scope>NUCLEOTIDE SEQUENCE</scope>
    <source>
        <strain evidence="8">BMA10</strain>
    </source>
</reference>
<dbReference type="SUPFAM" id="SSF74653">
    <property type="entry name" value="TolA/TonB C-terminal domain"/>
    <property type="match status" value="1"/>
</dbReference>
<dbReference type="InterPro" id="IPR001611">
    <property type="entry name" value="Leu-rich_rpt"/>
</dbReference>
<evidence type="ECO:0000256" key="2">
    <source>
        <dbReference type="ARBA" id="ARBA00022614"/>
    </source>
</evidence>
<dbReference type="Pfam" id="PF23598">
    <property type="entry name" value="LRR_14"/>
    <property type="match status" value="1"/>
</dbReference>
<keyword evidence="6" id="KW-0472">Membrane</keyword>
<dbReference type="InterPro" id="IPR003538">
    <property type="entry name" value="TonB"/>
</dbReference>
<dbReference type="InterPro" id="IPR003591">
    <property type="entry name" value="Leu-rich_rpt_typical-subtyp"/>
</dbReference>
<dbReference type="SMART" id="SM00369">
    <property type="entry name" value="LRR_TYP"/>
    <property type="match status" value="5"/>
</dbReference>
<evidence type="ECO:0000313" key="9">
    <source>
        <dbReference type="Proteomes" id="UP001172082"/>
    </source>
</evidence>
<dbReference type="SMART" id="SM00365">
    <property type="entry name" value="LRR_SD22"/>
    <property type="match status" value="5"/>
</dbReference>
<evidence type="ECO:0000313" key="8">
    <source>
        <dbReference type="EMBL" id="MDN5200386.1"/>
    </source>
</evidence>
<keyword evidence="5" id="KW-1133">Transmembrane helix</keyword>
<feature type="domain" description="TonB C-terminal" evidence="7">
    <location>
        <begin position="235"/>
        <end position="331"/>
    </location>
</feature>
<comment type="subcellular location">
    <subcellularLocation>
        <location evidence="1">Membrane</location>
        <topology evidence="1">Single-pass membrane protein</topology>
    </subcellularLocation>
</comment>
<dbReference type="Proteomes" id="UP001172082">
    <property type="component" value="Unassembled WGS sequence"/>
</dbReference>
<keyword evidence="3" id="KW-0812">Transmembrane</keyword>
<dbReference type="InterPro" id="IPR037682">
    <property type="entry name" value="TonB_C"/>
</dbReference>
<evidence type="ECO:0000256" key="1">
    <source>
        <dbReference type="ARBA" id="ARBA00004167"/>
    </source>
</evidence>
<evidence type="ECO:0000256" key="5">
    <source>
        <dbReference type="ARBA" id="ARBA00022989"/>
    </source>
</evidence>
<dbReference type="Pfam" id="PF03544">
    <property type="entry name" value="TonB_C"/>
    <property type="match status" value="1"/>
</dbReference>
<keyword evidence="4" id="KW-0677">Repeat</keyword>
<dbReference type="NCBIfam" id="TIGR01352">
    <property type="entry name" value="tonB_Cterm"/>
    <property type="match status" value="1"/>
</dbReference>
<evidence type="ECO:0000256" key="4">
    <source>
        <dbReference type="ARBA" id="ARBA00022737"/>
    </source>
</evidence>
<dbReference type="InterPro" id="IPR008969">
    <property type="entry name" value="CarboxyPept-like_regulatory"/>
</dbReference>
<dbReference type="InterPro" id="IPR050216">
    <property type="entry name" value="LRR_domain-containing"/>
</dbReference>
<dbReference type="InterPro" id="IPR006260">
    <property type="entry name" value="TonB/TolA_C"/>
</dbReference>
<keyword evidence="9" id="KW-1185">Reference proteome</keyword>
<protein>
    <submittedName>
        <fullName evidence="8">TonB family protein</fullName>
    </submittedName>
</protein>
<dbReference type="SUPFAM" id="SSF49464">
    <property type="entry name" value="Carboxypeptidase regulatory domain-like"/>
    <property type="match status" value="1"/>
</dbReference>
<dbReference type="PROSITE" id="PS51450">
    <property type="entry name" value="LRR"/>
    <property type="match status" value="4"/>
</dbReference>
<dbReference type="RefSeq" id="WP_346750411.1">
    <property type="nucleotide sequence ID" value="NZ_JAUJEA010000001.1"/>
</dbReference>
<dbReference type="PANTHER" id="PTHR48051">
    <property type="match status" value="1"/>
</dbReference>
<dbReference type="PROSITE" id="PS52015">
    <property type="entry name" value="TONB_CTD"/>
    <property type="match status" value="1"/>
</dbReference>
<gene>
    <name evidence="8" type="ORF">QQ008_03415</name>
</gene>
<dbReference type="EMBL" id="JAUJEA010000001">
    <property type="protein sequence ID" value="MDN5200386.1"/>
    <property type="molecule type" value="Genomic_DNA"/>
</dbReference>